<feature type="transmembrane region" description="Helical" evidence="17">
    <location>
        <begin position="132"/>
        <end position="152"/>
    </location>
</feature>
<protein>
    <recommendedName>
        <fullName evidence="18">Ion transport domain-containing protein</fullName>
    </recommendedName>
</protein>
<evidence type="ECO:0000256" key="17">
    <source>
        <dbReference type="SAM" id="Phobius"/>
    </source>
</evidence>
<keyword evidence="13" id="KW-1015">Disulfide bond</keyword>
<evidence type="ECO:0000256" key="9">
    <source>
        <dbReference type="ARBA" id="ARBA00022882"/>
    </source>
</evidence>
<proteinExistence type="predicted"/>
<dbReference type="GO" id="GO:0008331">
    <property type="term" value="F:high voltage-gated calcium channel activity"/>
    <property type="evidence" value="ECO:0007669"/>
    <property type="project" value="TreeGrafter"/>
</dbReference>
<keyword evidence="7" id="KW-0677">Repeat</keyword>
<feature type="transmembrane region" description="Helical" evidence="17">
    <location>
        <begin position="94"/>
        <end position="112"/>
    </location>
</feature>
<name>A0A060Y618_ONCMY</name>
<keyword evidence="12 17" id="KW-0472">Membrane</keyword>
<evidence type="ECO:0000256" key="12">
    <source>
        <dbReference type="ARBA" id="ARBA00023136"/>
    </source>
</evidence>
<evidence type="ECO:0000313" key="19">
    <source>
        <dbReference type="EMBL" id="CDQ84625.1"/>
    </source>
</evidence>
<dbReference type="STRING" id="8022.A0A060Y618"/>
<evidence type="ECO:0000313" key="20">
    <source>
        <dbReference type="Proteomes" id="UP000193380"/>
    </source>
</evidence>
<dbReference type="GO" id="GO:0005891">
    <property type="term" value="C:voltage-gated calcium channel complex"/>
    <property type="evidence" value="ECO:0007669"/>
    <property type="project" value="TreeGrafter"/>
</dbReference>
<keyword evidence="8" id="KW-0106">Calcium</keyword>
<evidence type="ECO:0000256" key="2">
    <source>
        <dbReference type="ARBA" id="ARBA00022448"/>
    </source>
</evidence>
<reference evidence="19" key="2">
    <citation type="submission" date="2014-03" db="EMBL/GenBank/DDBJ databases">
        <authorList>
            <person name="Genoscope - CEA"/>
        </authorList>
    </citation>
    <scope>NUCLEOTIDE SEQUENCE</scope>
</reference>
<dbReference type="PANTHER" id="PTHR45628:SF3">
    <property type="entry name" value="VOLTAGE-DEPENDENT P_Q-TYPE CALCIUM CHANNEL SUBUNIT ALPHA-1A"/>
    <property type="match status" value="1"/>
</dbReference>
<dbReference type="GO" id="GO:0045202">
    <property type="term" value="C:synapse"/>
    <property type="evidence" value="ECO:0007669"/>
    <property type="project" value="GOC"/>
</dbReference>
<dbReference type="EMBL" id="FR906499">
    <property type="protein sequence ID" value="CDQ84625.1"/>
    <property type="molecule type" value="Genomic_DNA"/>
</dbReference>
<evidence type="ECO:0000256" key="4">
    <source>
        <dbReference type="ARBA" id="ARBA00022568"/>
    </source>
</evidence>
<keyword evidence="6 17" id="KW-0812">Transmembrane</keyword>
<comment type="catalytic activity">
    <reaction evidence="15">
        <text>Ca(2+)(in) = Ca(2+)(out)</text>
        <dbReference type="Rhea" id="RHEA:29671"/>
        <dbReference type="ChEBI" id="CHEBI:29108"/>
    </reaction>
</comment>
<organism evidence="19 20">
    <name type="scientific">Oncorhynchus mykiss</name>
    <name type="common">Rainbow trout</name>
    <name type="synonym">Salmo gairdneri</name>
    <dbReference type="NCBI Taxonomy" id="8022"/>
    <lineage>
        <taxon>Eukaryota</taxon>
        <taxon>Metazoa</taxon>
        <taxon>Chordata</taxon>
        <taxon>Craniata</taxon>
        <taxon>Vertebrata</taxon>
        <taxon>Euteleostomi</taxon>
        <taxon>Actinopterygii</taxon>
        <taxon>Neopterygii</taxon>
        <taxon>Teleostei</taxon>
        <taxon>Protacanthopterygii</taxon>
        <taxon>Salmoniformes</taxon>
        <taxon>Salmonidae</taxon>
        <taxon>Salmoninae</taxon>
        <taxon>Oncorhynchus</taxon>
    </lineage>
</organism>
<keyword evidence="10 17" id="KW-1133">Transmembrane helix</keyword>
<accession>A0A060Y618</accession>
<dbReference type="GO" id="GO:0043025">
    <property type="term" value="C:neuronal cell body"/>
    <property type="evidence" value="ECO:0007669"/>
    <property type="project" value="TreeGrafter"/>
</dbReference>
<evidence type="ECO:0000256" key="8">
    <source>
        <dbReference type="ARBA" id="ARBA00022837"/>
    </source>
</evidence>
<evidence type="ECO:0000256" key="15">
    <source>
        <dbReference type="ARBA" id="ARBA00036634"/>
    </source>
</evidence>
<keyword evidence="3" id="KW-1003">Cell membrane</keyword>
<dbReference type="PANTHER" id="PTHR45628">
    <property type="entry name" value="VOLTAGE-DEPENDENT CALCIUM CHANNEL TYPE A SUBUNIT ALPHA-1"/>
    <property type="match status" value="1"/>
</dbReference>
<dbReference type="GO" id="GO:0007268">
    <property type="term" value="P:chemical synaptic transmission"/>
    <property type="evidence" value="ECO:0007669"/>
    <property type="project" value="TreeGrafter"/>
</dbReference>
<keyword evidence="2" id="KW-0813">Transport</keyword>
<evidence type="ECO:0000256" key="13">
    <source>
        <dbReference type="ARBA" id="ARBA00023157"/>
    </source>
</evidence>
<keyword evidence="5" id="KW-0107">Calcium channel</keyword>
<evidence type="ECO:0000256" key="6">
    <source>
        <dbReference type="ARBA" id="ARBA00022692"/>
    </source>
</evidence>
<keyword evidence="11" id="KW-0406">Ion transport</keyword>
<dbReference type="Gene3D" id="1.20.120.350">
    <property type="entry name" value="Voltage-gated potassium channels. Chain C"/>
    <property type="match status" value="1"/>
</dbReference>
<feature type="region of interest" description="Disordered" evidence="16">
    <location>
        <begin position="261"/>
        <end position="285"/>
    </location>
</feature>
<comment type="subcellular location">
    <subcellularLocation>
        <location evidence="1">Cell membrane</location>
        <topology evidence="1">Multi-pass membrane protein</topology>
    </subcellularLocation>
</comment>
<gene>
    <name evidence="19" type="ORF">GSONMT00027053001</name>
</gene>
<evidence type="ECO:0000256" key="10">
    <source>
        <dbReference type="ARBA" id="ARBA00022989"/>
    </source>
</evidence>
<evidence type="ECO:0000256" key="5">
    <source>
        <dbReference type="ARBA" id="ARBA00022673"/>
    </source>
</evidence>
<evidence type="ECO:0000256" key="1">
    <source>
        <dbReference type="ARBA" id="ARBA00004651"/>
    </source>
</evidence>
<evidence type="ECO:0000256" key="7">
    <source>
        <dbReference type="ARBA" id="ARBA00022737"/>
    </source>
</evidence>
<keyword evidence="9" id="KW-0851">Voltage-gated channel</keyword>
<feature type="compositionally biased region" description="Acidic residues" evidence="16">
    <location>
        <begin position="50"/>
        <end position="61"/>
    </location>
</feature>
<dbReference type="AlphaFoldDB" id="A0A060Y618"/>
<evidence type="ECO:0000256" key="3">
    <source>
        <dbReference type="ARBA" id="ARBA00022475"/>
    </source>
</evidence>
<dbReference type="FunFam" id="1.20.120.350:FF:000011">
    <property type="entry name" value="Voltage-dependent N-type calcium channel subunit alpha"/>
    <property type="match status" value="1"/>
</dbReference>
<evidence type="ECO:0000256" key="14">
    <source>
        <dbReference type="ARBA" id="ARBA00023303"/>
    </source>
</evidence>
<evidence type="ECO:0000256" key="11">
    <source>
        <dbReference type="ARBA" id="ARBA00023065"/>
    </source>
</evidence>
<keyword evidence="14" id="KW-0407">Ion channel</keyword>
<feature type="domain" description="Ion transport" evidence="18">
    <location>
        <begin position="93"/>
        <end position="179"/>
    </location>
</feature>
<evidence type="ECO:0000256" key="16">
    <source>
        <dbReference type="SAM" id="MobiDB-lite"/>
    </source>
</evidence>
<sequence>MDSLILTSMAKPAHTVVDMMPPVYPYPSTNAILQVNKNANTDQKKKDEEKKEEEEDEGGDEDGPKPMPPFSSCFILSTTNPFRRCCHYILTRKYFEFSILSVIAMSSIALAAEDPVWPESPSNQVLKYFDYVFTGVFTFEMLIKMVVLGLFLHQGSYFRDLWNILDFIVRPLHLCVFVSHPLSQYETQLSSLHLPFPCLSFIISSHLHISLFTLLSTSHKSAGHLTNDSSSVHTRVYICTALISTYPGEWQRERYQHYQVSESTEGTTTSQDHQTTPQAKGTGRGRQGVPACLYIYM</sequence>
<dbReference type="InterPro" id="IPR050599">
    <property type="entry name" value="VDCC_alpha-1_subunit"/>
</dbReference>
<dbReference type="SUPFAM" id="SSF81324">
    <property type="entry name" value="Voltage-gated potassium channels"/>
    <property type="match status" value="1"/>
</dbReference>
<feature type="compositionally biased region" description="Polar residues" evidence="16">
    <location>
        <begin position="261"/>
        <end position="279"/>
    </location>
</feature>
<dbReference type="Pfam" id="PF00520">
    <property type="entry name" value="Ion_trans"/>
    <property type="match status" value="1"/>
</dbReference>
<dbReference type="InterPro" id="IPR027359">
    <property type="entry name" value="Volt_channel_dom_sf"/>
</dbReference>
<dbReference type="GO" id="GO:0098703">
    <property type="term" value="P:calcium ion import across plasma membrane"/>
    <property type="evidence" value="ECO:0007669"/>
    <property type="project" value="TreeGrafter"/>
</dbReference>
<dbReference type="InterPro" id="IPR005821">
    <property type="entry name" value="Ion_trans_dom"/>
</dbReference>
<keyword evidence="4" id="KW-0109">Calcium transport</keyword>
<feature type="region of interest" description="Disordered" evidence="16">
    <location>
        <begin position="38"/>
        <end position="68"/>
    </location>
</feature>
<reference evidence="19" key="1">
    <citation type="journal article" date="2014" name="Nat. Commun.">
        <title>The rainbow trout genome provides novel insights into evolution after whole-genome duplication in vertebrates.</title>
        <authorList>
            <person name="Berthelot C."/>
            <person name="Brunet F."/>
            <person name="Chalopin D."/>
            <person name="Juanchich A."/>
            <person name="Bernard M."/>
            <person name="Noel B."/>
            <person name="Bento P."/>
            <person name="Da Silva C."/>
            <person name="Labadie K."/>
            <person name="Alberti A."/>
            <person name="Aury J.M."/>
            <person name="Louis A."/>
            <person name="Dehais P."/>
            <person name="Bardou P."/>
            <person name="Montfort J."/>
            <person name="Klopp C."/>
            <person name="Cabau C."/>
            <person name="Gaspin C."/>
            <person name="Thorgaard G.H."/>
            <person name="Boussaha M."/>
            <person name="Quillet E."/>
            <person name="Guyomard R."/>
            <person name="Galiana D."/>
            <person name="Bobe J."/>
            <person name="Volff J.N."/>
            <person name="Genet C."/>
            <person name="Wincker P."/>
            <person name="Jaillon O."/>
            <person name="Roest Crollius H."/>
            <person name="Guiguen Y."/>
        </authorList>
    </citation>
    <scope>NUCLEOTIDE SEQUENCE [LARGE SCALE GENOMIC DNA]</scope>
</reference>
<dbReference type="Proteomes" id="UP000193380">
    <property type="component" value="Unassembled WGS sequence"/>
</dbReference>
<evidence type="ECO:0000259" key="18">
    <source>
        <dbReference type="Pfam" id="PF00520"/>
    </source>
</evidence>
<dbReference type="PaxDb" id="8022-A0A060Y618"/>